<organism evidence="1 2">
    <name type="scientific">Terrihabitans rhizophilus</name>
    <dbReference type="NCBI Taxonomy" id="3092662"/>
    <lineage>
        <taxon>Bacteria</taxon>
        <taxon>Pseudomonadati</taxon>
        <taxon>Pseudomonadota</taxon>
        <taxon>Alphaproteobacteria</taxon>
        <taxon>Hyphomicrobiales</taxon>
        <taxon>Terrihabitans</taxon>
    </lineage>
</organism>
<keyword evidence="2" id="KW-1185">Reference proteome</keyword>
<reference evidence="1 2" key="1">
    <citation type="submission" date="2023-11" db="EMBL/GenBank/DDBJ databases">
        <authorList>
            <person name="Bao R."/>
        </authorList>
    </citation>
    <scope>NUCLEOTIDE SEQUENCE [LARGE SCALE GENOMIC DNA]</scope>
    <source>
        <strain evidence="1 2">PJ23</strain>
    </source>
</reference>
<sequence length="87" mass="9375">METRTAYIRTLGQAWVVQRPSEKPQLFATRDAAVRALLMWANSAHPAPTVIQVQIAAKDGAPTRVAFEAVPGALVFSGSPAEIERTS</sequence>
<dbReference type="EMBL" id="JAXAFJ010000003">
    <property type="protein sequence ID" value="MDX6805894.1"/>
    <property type="molecule type" value="Genomic_DNA"/>
</dbReference>
<dbReference type="RefSeq" id="WP_319844017.1">
    <property type="nucleotide sequence ID" value="NZ_JAXAFJ010000003.1"/>
</dbReference>
<evidence type="ECO:0000313" key="2">
    <source>
        <dbReference type="Proteomes" id="UP001274321"/>
    </source>
</evidence>
<evidence type="ECO:0000313" key="1">
    <source>
        <dbReference type="EMBL" id="MDX6805894.1"/>
    </source>
</evidence>
<accession>A0ABU4RM44</accession>
<comment type="caution">
    <text evidence="1">The sequence shown here is derived from an EMBL/GenBank/DDBJ whole genome shotgun (WGS) entry which is preliminary data.</text>
</comment>
<name>A0ABU4RM44_9HYPH</name>
<proteinExistence type="predicted"/>
<dbReference type="Proteomes" id="UP001274321">
    <property type="component" value="Unassembled WGS sequence"/>
</dbReference>
<protein>
    <submittedName>
        <fullName evidence="1">Uncharacterized protein</fullName>
    </submittedName>
</protein>
<gene>
    <name evidence="1" type="ORF">SCD90_07445</name>
</gene>